<dbReference type="PANTHER" id="PTHR30055:SF234">
    <property type="entry name" value="HTH-TYPE TRANSCRIPTIONAL REGULATOR BETI"/>
    <property type="match status" value="1"/>
</dbReference>
<sequence length="259" mass="27613">MPADVVQATLASAERLGRDVADVPIVVIAHALGVSRSTLLRQLGGTRRPLDDAVRDSGVDPGGRPPVRLRAVAAAAALISEEGVGAASFEAVAARADCSVHSLYAVFAGREELLQAVYDRYMPSLDIDDVVSGSPADLRGTVLRIYQWFAEVLLQQPRVVVAVLADALARPADSSARVLADQGALLMLSTLDRWLEREVDAGRIRDLPRALLIQQLISPISVHCMLRAGSARQGADLALPALDECCEVFTEAFLRSVAT</sequence>
<dbReference type="RefSeq" id="WP_163703766.1">
    <property type="nucleotide sequence ID" value="NZ_BLKU01000001.1"/>
</dbReference>
<dbReference type="Pfam" id="PF00440">
    <property type="entry name" value="TetR_N"/>
    <property type="match status" value="1"/>
</dbReference>
<dbReference type="GO" id="GO:0003700">
    <property type="term" value="F:DNA-binding transcription factor activity"/>
    <property type="evidence" value="ECO:0007669"/>
    <property type="project" value="TreeGrafter"/>
</dbReference>
<dbReference type="SUPFAM" id="SSF46689">
    <property type="entry name" value="Homeodomain-like"/>
    <property type="match status" value="1"/>
</dbReference>
<evidence type="ECO:0000256" key="4">
    <source>
        <dbReference type="PROSITE-ProRule" id="PRU00335"/>
    </source>
</evidence>
<organism evidence="6 7">
    <name type="scientific">Mycobacterium kubicae</name>
    <dbReference type="NCBI Taxonomy" id="120959"/>
    <lineage>
        <taxon>Bacteria</taxon>
        <taxon>Bacillati</taxon>
        <taxon>Actinomycetota</taxon>
        <taxon>Actinomycetes</taxon>
        <taxon>Mycobacteriales</taxon>
        <taxon>Mycobacteriaceae</taxon>
        <taxon>Mycobacterium</taxon>
        <taxon>Mycobacterium simiae complex</taxon>
    </lineage>
</organism>
<protein>
    <submittedName>
        <fullName evidence="6">TetR/AcrR family transcriptional regulator</fullName>
    </submittedName>
</protein>
<evidence type="ECO:0000259" key="5">
    <source>
        <dbReference type="PROSITE" id="PS50977"/>
    </source>
</evidence>
<proteinExistence type="predicted"/>
<dbReference type="AlphaFoldDB" id="A0AAX1JIW5"/>
<evidence type="ECO:0000256" key="3">
    <source>
        <dbReference type="ARBA" id="ARBA00023163"/>
    </source>
</evidence>
<keyword evidence="2 4" id="KW-0238">DNA-binding</keyword>
<name>A0AAX1JIW5_9MYCO</name>
<dbReference type="InterPro" id="IPR009057">
    <property type="entry name" value="Homeodomain-like_sf"/>
</dbReference>
<dbReference type="InterPro" id="IPR001647">
    <property type="entry name" value="HTH_TetR"/>
</dbReference>
<dbReference type="InterPro" id="IPR050109">
    <property type="entry name" value="HTH-type_TetR-like_transc_reg"/>
</dbReference>
<keyword evidence="1" id="KW-0805">Transcription regulation</keyword>
<dbReference type="SUPFAM" id="SSF48498">
    <property type="entry name" value="Tetracyclin repressor-like, C-terminal domain"/>
    <property type="match status" value="1"/>
</dbReference>
<dbReference type="InterPro" id="IPR036271">
    <property type="entry name" value="Tet_transcr_reg_TetR-rel_C_sf"/>
</dbReference>
<feature type="domain" description="HTH tetR-type" evidence="5">
    <location>
        <begin position="65"/>
        <end position="125"/>
    </location>
</feature>
<dbReference type="PANTHER" id="PTHR30055">
    <property type="entry name" value="HTH-TYPE TRANSCRIPTIONAL REGULATOR RUTR"/>
    <property type="match status" value="1"/>
</dbReference>
<dbReference type="KEGG" id="mku:I2456_01035"/>
<dbReference type="Proteomes" id="UP000663583">
    <property type="component" value="Chromosome"/>
</dbReference>
<reference evidence="6" key="1">
    <citation type="submission" date="2020-11" db="EMBL/GenBank/DDBJ databases">
        <title>Intraspecies plasmid and genomic variation of Mycobacterium kubicae revealed by the complete genome sequences of two clinical isolates.</title>
        <authorList>
            <person name="Hendrix J.R."/>
            <person name="Epperson L.E."/>
            <person name="Honda J.R."/>
            <person name="Strong M."/>
        </authorList>
    </citation>
    <scope>NUCLEOTIDE SEQUENCE</scope>
    <source>
        <strain evidence="6">JCM 13573</strain>
    </source>
</reference>
<evidence type="ECO:0000256" key="2">
    <source>
        <dbReference type="ARBA" id="ARBA00023125"/>
    </source>
</evidence>
<keyword evidence="3" id="KW-0804">Transcription</keyword>
<feature type="DNA-binding region" description="H-T-H motif" evidence="4">
    <location>
        <begin position="88"/>
        <end position="107"/>
    </location>
</feature>
<dbReference type="Gene3D" id="1.10.357.10">
    <property type="entry name" value="Tetracycline Repressor, domain 2"/>
    <property type="match status" value="1"/>
</dbReference>
<dbReference type="GO" id="GO:0000976">
    <property type="term" value="F:transcription cis-regulatory region binding"/>
    <property type="evidence" value="ECO:0007669"/>
    <property type="project" value="TreeGrafter"/>
</dbReference>
<gene>
    <name evidence="6" type="ORF">I2456_01035</name>
</gene>
<dbReference type="PROSITE" id="PS50977">
    <property type="entry name" value="HTH_TETR_2"/>
    <property type="match status" value="1"/>
</dbReference>
<accession>A0AAX1JIW5</accession>
<evidence type="ECO:0000256" key="1">
    <source>
        <dbReference type="ARBA" id="ARBA00023015"/>
    </source>
</evidence>
<dbReference type="EMBL" id="CP065047">
    <property type="protein sequence ID" value="QPI40454.1"/>
    <property type="molecule type" value="Genomic_DNA"/>
</dbReference>
<evidence type="ECO:0000313" key="7">
    <source>
        <dbReference type="Proteomes" id="UP000663583"/>
    </source>
</evidence>
<evidence type="ECO:0000313" key="6">
    <source>
        <dbReference type="EMBL" id="QPI40454.1"/>
    </source>
</evidence>